<keyword evidence="5 10" id="KW-0997">Cell inner membrane</keyword>
<dbReference type="Proteomes" id="UP000294862">
    <property type="component" value="Unassembled WGS sequence"/>
</dbReference>
<organism evidence="12 13">
    <name type="scientific">Dokdonella fugitiva</name>
    <dbReference type="NCBI Taxonomy" id="328517"/>
    <lineage>
        <taxon>Bacteria</taxon>
        <taxon>Pseudomonadati</taxon>
        <taxon>Pseudomonadota</taxon>
        <taxon>Gammaproteobacteria</taxon>
        <taxon>Lysobacterales</taxon>
        <taxon>Rhodanobacteraceae</taxon>
        <taxon>Dokdonella</taxon>
    </lineage>
</organism>
<keyword evidence="13" id="KW-1185">Reference proteome</keyword>
<evidence type="ECO:0000256" key="11">
    <source>
        <dbReference type="SAM" id="Phobius"/>
    </source>
</evidence>
<evidence type="ECO:0000256" key="5">
    <source>
        <dbReference type="ARBA" id="ARBA00022519"/>
    </source>
</evidence>
<dbReference type="GO" id="GO:0005886">
    <property type="term" value="C:plasma membrane"/>
    <property type="evidence" value="ECO:0007669"/>
    <property type="project" value="UniProtKB-SubCell"/>
</dbReference>
<evidence type="ECO:0000313" key="13">
    <source>
        <dbReference type="Proteomes" id="UP000294862"/>
    </source>
</evidence>
<name>A0A4R2I557_9GAMM</name>
<dbReference type="GO" id="GO:0015628">
    <property type="term" value="P:protein secretion by the type II secretion system"/>
    <property type="evidence" value="ECO:0007669"/>
    <property type="project" value="InterPro"/>
</dbReference>
<gene>
    <name evidence="12" type="ORF">EV148_107234</name>
</gene>
<comment type="caution">
    <text evidence="12">The sequence shown here is derived from an EMBL/GenBank/DDBJ whole genome shotgun (WGS) entry which is preliminary data.</text>
</comment>
<dbReference type="RefSeq" id="WP_131999194.1">
    <property type="nucleotide sequence ID" value="NZ_SLWQ01000007.1"/>
</dbReference>
<keyword evidence="6 11" id="KW-0812">Transmembrane</keyword>
<keyword evidence="3 10" id="KW-0813">Transport</keyword>
<dbReference type="GO" id="GO:0015627">
    <property type="term" value="C:type II protein secretion system complex"/>
    <property type="evidence" value="ECO:0007669"/>
    <property type="project" value="InterPro"/>
</dbReference>
<keyword evidence="4 10" id="KW-1003">Cell membrane</keyword>
<accession>A0A4R2I557</accession>
<protein>
    <recommendedName>
        <fullName evidence="10">Type II secretion system protein M</fullName>
        <shortName evidence="10">T2SS protein M</shortName>
    </recommendedName>
    <alternativeName>
        <fullName evidence="10">General secretion pathway protein M</fullName>
    </alternativeName>
</protein>
<evidence type="ECO:0000256" key="3">
    <source>
        <dbReference type="ARBA" id="ARBA00022448"/>
    </source>
</evidence>
<evidence type="ECO:0000256" key="2">
    <source>
        <dbReference type="ARBA" id="ARBA00010637"/>
    </source>
</evidence>
<sequence length="163" mass="17503">MIGAWWHGLAAQERRVLVVGGIVAALLLGWALLWHPLAQRRAELERELDRQREELAFVQAGAQEIARRRATGVQAGAQRAGKSLLALADATARSGGLGDALRRVEPAGARTVKLAFESARFDVLVAWIEALATSYGVEAVELSVDRADGVGFVNARVTLQDAP</sequence>
<dbReference type="EMBL" id="SLWQ01000007">
    <property type="protein sequence ID" value="TCO38946.1"/>
    <property type="molecule type" value="Genomic_DNA"/>
</dbReference>
<dbReference type="OrthoDB" id="6120808at2"/>
<reference evidence="12 13" key="1">
    <citation type="journal article" date="2015" name="Stand. Genomic Sci.">
        <title>Genomic Encyclopedia of Bacterial and Archaeal Type Strains, Phase III: the genomes of soil and plant-associated and newly described type strains.</title>
        <authorList>
            <person name="Whitman W.B."/>
            <person name="Woyke T."/>
            <person name="Klenk H.P."/>
            <person name="Zhou Y."/>
            <person name="Lilburn T.G."/>
            <person name="Beck B.J."/>
            <person name="De Vos P."/>
            <person name="Vandamme P."/>
            <person name="Eisen J.A."/>
            <person name="Garrity G."/>
            <person name="Hugenholtz P."/>
            <person name="Kyrpides N.C."/>
        </authorList>
    </citation>
    <scope>NUCLEOTIDE SEQUENCE [LARGE SCALE GENOMIC DNA]</scope>
    <source>
        <strain evidence="12 13">A3</strain>
    </source>
</reference>
<dbReference type="PIRSF" id="PIRSF006291">
    <property type="entry name" value="GspM"/>
    <property type="match status" value="1"/>
</dbReference>
<evidence type="ECO:0000256" key="1">
    <source>
        <dbReference type="ARBA" id="ARBA00004377"/>
    </source>
</evidence>
<keyword evidence="8 11" id="KW-1133">Transmembrane helix</keyword>
<feature type="transmembrane region" description="Helical" evidence="11">
    <location>
        <begin position="16"/>
        <end position="34"/>
    </location>
</feature>
<evidence type="ECO:0000256" key="9">
    <source>
        <dbReference type="ARBA" id="ARBA00023136"/>
    </source>
</evidence>
<evidence type="ECO:0000256" key="10">
    <source>
        <dbReference type="PIRNR" id="PIRNR006291"/>
    </source>
</evidence>
<comment type="function">
    <text evidence="10">Inner membrane component of the type II secretion system required for the energy-dependent secretion of extracellular factors such as proteases and toxins from the periplasm.</text>
</comment>
<dbReference type="Pfam" id="PF04612">
    <property type="entry name" value="T2SSM"/>
    <property type="match status" value="1"/>
</dbReference>
<comment type="subcellular location">
    <subcellularLocation>
        <location evidence="1">Cell inner membrane</location>
        <topology evidence="1">Single-pass membrane protein</topology>
    </subcellularLocation>
</comment>
<evidence type="ECO:0000256" key="8">
    <source>
        <dbReference type="ARBA" id="ARBA00022989"/>
    </source>
</evidence>
<evidence type="ECO:0000256" key="4">
    <source>
        <dbReference type="ARBA" id="ARBA00022475"/>
    </source>
</evidence>
<keyword evidence="7 10" id="KW-0653">Protein transport</keyword>
<proteinExistence type="inferred from homology"/>
<evidence type="ECO:0000256" key="7">
    <source>
        <dbReference type="ARBA" id="ARBA00022927"/>
    </source>
</evidence>
<evidence type="ECO:0000313" key="12">
    <source>
        <dbReference type="EMBL" id="TCO38946.1"/>
    </source>
</evidence>
<dbReference type="Gene3D" id="3.30.1360.100">
    <property type="entry name" value="General secretion pathway protein M, EpsM"/>
    <property type="match status" value="1"/>
</dbReference>
<evidence type="ECO:0000256" key="6">
    <source>
        <dbReference type="ARBA" id="ARBA00022692"/>
    </source>
</evidence>
<dbReference type="SUPFAM" id="SSF103054">
    <property type="entry name" value="General secretion pathway protein M, EpsM"/>
    <property type="match status" value="1"/>
</dbReference>
<dbReference type="InterPro" id="IPR007690">
    <property type="entry name" value="T2SS_GspM"/>
</dbReference>
<dbReference type="InterPro" id="IPR023229">
    <property type="entry name" value="T2SS_M_periplasmic_sf"/>
</dbReference>
<comment type="similarity">
    <text evidence="2 10">Belongs to the GSP M family.</text>
</comment>
<keyword evidence="9 10" id="KW-0472">Membrane</keyword>
<dbReference type="AlphaFoldDB" id="A0A4R2I557"/>